<dbReference type="InterPro" id="IPR018060">
    <property type="entry name" value="HTH_AraC"/>
</dbReference>
<organism evidence="5 6">
    <name type="scientific">Kerstersia gyiorum</name>
    <dbReference type="NCBI Taxonomy" id="206506"/>
    <lineage>
        <taxon>Bacteria</taxon>
        <taxon>Pseudomonadati</taxon>
        <taxon>Pseudomonadota</taxon>
        <taxon>Betaproteobacteria</taxon>
        <taxon>Burkholderiales</taxon>
        <taxon>Alcaligenaceae</taxon>
        <taxon>Kerstersia</taxon>
    </lineage>
</organism>
<dbReference type="GO" id="GO:0003700">
    <property type="term" value="F:DNA-binding transcription factor activity"/>
    <property type="evidence" value="ECO:0007669"/>
    <property type="project" value="InterPro"/>
</dbReference>
<name>A0A4Q7MGK7_9BURK</name>
<dbReference type="PANTHER" id="PTHR43280">
    <property type="entry name" value="ARAC-FAMILY TRANSCRIPTIONAL REGULATOR"/>
    <property type="match status" value="1"/>
</dbReference>
<evidence type="ECO:0000313" key="6">
    <source>
        <dbReference type="Proteomes" id="UP000292039"/>
    </source>
</evidence>
<dbReference type="SUPFAM" id="SSF46689">
    <property type="entry name" value="Homeodomain-like"/>
    <property type="match status" value="1"/>
</dbReference>
<evidence type="ECO:0000256" key="1">
    <source>
        <dbReference type="ARBA" id="ARBA00023015"/>
    </source>
</evidence>
<keyword evidence="2 5" id="KW-0238">DNA-binding</keyword>
<dbReference type="RefSeq" id="WP_253621004.1">
    <property type="nucleotide sequence ID" value="NZ_JALJYI010000004.1"/>
</dbReference>
<sequence length="332" mass="38163">MLLNYSVAMPAWKVEQDVLGSFLEFMVRDRIFRTLISVPRHLATQCSAEVDTDDGGQIKKYEVGDFPLRAEPEDSWLLIYTRVKWSIMVRGDFVVFPEGELALMRSRDIDAAGFHDFRGSMLVLPSQALTLYDRTLLMRQAGKIRLKVGWGRILAAYIESLDVQILAQAVRDESAWLMLEQHIMALLRRALLGGFESRSGQGLESDAQDALRSKGEVLFQRLCAWIAENYANPEMSSDFVASHFDISPRYIQNLFSKYGKGETFVSYLRDKRMRRAWEMLTSIDFIHQSVSEICWNCGFSDPVYFGKIFRRFYGMTPGMARKNSLREVAERV</sequence>
<proteinExistence type="predicted"/>
<reference evidence="5 6" key="1">
    <citation type="submission" date="2019-02" db="EMBL/GenBank/DDBJ databases">
        <title>Genomic Encyclopedia of Type Strains, Phase IV (KMG-IV): sequencing the most valuable type-strain genomes for metagenomic binning, comparative biology and taxonomic classification.</title>
        <authorList>
            <person name="Goeker M."/>
        </authorList>
    </citation>
    <scope>NUCLEOTIDE SEQUENCE [LARGE SCALE GENOMIC DNA]</scope>
    <source>
        <strain evidence="5 6">DSM 16618</strain>
    </source>
</reference>
<evidence type="ECO:0000313" key="5">
    <source>
        <dbReference type="EMBL" id="RZS67336.1"/>
    </source>
</evidence>
<dbReference type="PRINTS" id="PR00032">
    <property type="entry name" value="HTHARAC"/>
</dbReference>
<gene>
    <name evidence="5" type="ORF">EV679_2551</name>
</gene>
<dbReference type="EMBL" id="SGWZ01000004">
    <property type="protein sequence ID" value="RZS67336.1"/>
    <property type="molecule type" value="Genomic_DNA"/>
</dbReference>
<dbReference type="SMART" id="SM00342">
    <property type="entry name" value="HTH_ARAC"/>
    <property type="match status" value="1"/>
</dbReference>
<dbReference type="Pfam" id="PF12833">
    <property type="entry name" value="HTH_18"/>
    <property type="match status" value="1"/>
</dbReference>
<feature type="domain" description="HTH araC/xylS-type" evidence="4">
    <location>
        <begin position="220"/>
        <end position="323"/>
    </location>
</feature>
<dbReference type="Proteomes" id="UP000292039">
    <property type="component" value="Unassembled WGS sequence"/>
</dbReference>
<evidence type="ECO:0000256" key="2">
    <source>
        <dbReference type="ARBA" id="ARBA00023125"/>
    </source>
</evidence>
<protein>
    <submittedName>
        <fullName evidence="5">AraC-like DNA-binding protein</fullName>
    </submittedName>
</protein>
<keyword evidence="3" id="KW-0804">Transcription</keyword>
<dbReference type="InterPro" id="IPR009057">
    <property type="entry name" value="Homeodomain-like_sf"/>
</dbReference>
<dbReference type="PROSITE" id="PS01124">
    <property type="entry name" value="HTH_ARAC_FAMILY_2"/>
    <property type="match status" value="1"/>
</dbReference>
<evidence type="ECO:0000256" key="3">
    <source>
        <dbReference type="ARBA" id="ARBA00023163"/>
    </source>
</evidence>
<dbReference type="GO" id="GO:0043565">
    <property type="term" value="F:sequence-specific DNA binding"/>
    <property type="evidence" value="ECO:0007669"/>
    <property type="project" value="InterPro"/>
</dbReference>
<dbReference type="InterPro" id="IPR020449">
    <property type="entry name" value="Tscrpt_reg_AraC-type_HTH"/>
</dbReference>
<keyword evidence="1" id="KW-0805">Transcription regulation</keyword>
<dbReference type="PANTHER" id="PTHR43280:SF31">
    <property type="entry name" value="TRANSCRIPTIONAL REGULATORY PROTEIN"/>
    <property type="match status" value="1"/>
</dbReference>
<accession>A0A4Q7MGK7</accession>
<comment type="caution">
    <text evidence="5">The sequence shown here is derived from an EMBL/GenBank/DDBJ whole genome shotgun (WGS) entry which is preliminary data.</text>
</comment>
<evidence type="ECO:0000259" key="4">
    <source>
        <dbReference type="PROSITE" id="PS01124"/>
    </source>
</evidence>
<dbReference type="Gene3D" id="1.10.10.60">
    <property type="entry name" value="Homeodomain-like"/>
    <property type="match status" value="1"/>
</dbReference>
<dbReference type="AlphaFoldDB" id="A0A4Q7MGK7"/>